<gene>
    <name evidence="2" type="ORF">GCM10009850_096720</name>
</gene>
<proteinExistence type="predicted"/>
<sequence>MLLFLLLEGYGWLPALRRRSSGQVAHTRLMGRRAAGLCGPDAARFFYDENHVRRRTALPEPVTSTLIGHGAVHTLDGAAHRVRKATFTSLLTGEGVGSLVAHTSAAWDETAGTWSDGHGRRFRQRRAPALAGPARARTPRGLADRPGTAGA</sequence>
<evidence type="ECO:0008006" key="4">
    <source>
        <dbReference type="Google" id="ProtNLM"/>
    </source>
</evidence>
<comment type="caution">
    <text evidence="2">The sequence shown here is derived from an EMBL/GenBank/DDBJ whole genome shotgun (WGS) entry which is preliminary data.</text>
</comment>
<reference evidence="2 3" key="1">
    <citation type="journal article" date="2019" name="Int. J. Syst. Evol. Microbiol.">
        <title>The Global Catalogue of Microorganisms (GCM) 10K type strain sequencing project: providing services to taxonomists for standard genome sequencing and annotation.</title>
        <authorList>
            <consortium name="The Broad Institute Genomics Platform"/>
            <consortium name="The Broad Institute Genome Sequencing Center for Infectious Disease"/>
            <person name="Wu L."/>
            <person name="Ma J."/>
        </authorList>
    </citation>
    <scope>NUCLEOTIDE SEQUENCE [LARGE SCALE GENOMIC DNA]</scope>
    <source>
        <strain evidence="2 3">JCM 16114</strain>
    </source>
</reference>
<dbReference type="Proteomes" id="UP001499843">
    <property type="component" value="Unassembled WGS sequence"/>
</dbReference>
<accession>A0ABN3CXM3</accession>
<evidence type="ECO:0000256" key="1">
    <source>
        <dbReference type="SAM" id="MobiDB-lite"/>
    </source>
</evidence>
<dbReference type="Gene3D" id="1.10.630.10">
    <property type="entry name" value="Cytochrome P450"/>
    <property type="match status" value="1"/>
</dbReference>
<dbReference type="RefSeq" id="WP_344491294.1">
    <property type="nucleotide sequence ID" value="NZ_BAAAQX010000039.1"/>
</dbReference>
<name>A0ABN3CXM3_9ACTN</name>
<evidence type="ECO:0000313" key="3">
    <source>
        <dbReference type="Proteomes" id="UP001499843"/>
    </source>
</evidence>
<keyword evidence="3" id="KW-1185">Reference proteome</keyword>
<feature type="region of interest" description="Disordered" evidence="1">
    <location>
        <begin position="126"/>
        <end position="151"/>
    </location>
</feature>
<dbReference type="EMBL" id="BAAAQX010000039">
    <property type="protein sequence ID" value="GAA2214207.1"/>
    <property type="molecule type" value="Genomic_DNA"/>
</dbReference>
<evidence type="ECO:0000313" key="2">
    <source>
        <dbReference type="EMBL" id="GAA2214207.1"/>
    </source>
</evidence>
<feature type="compositionally biased region" description="Low complexity" evidence="1">
    <location>
        <begin position="127"/>
        <end position="141"/>
    </location>
</feature>
<dbReference type="InterPro" id="IPR036396">
    <property type="entry name" value="Cyt_P450_sf"/>
</dbReference>
<dbReference type="SUPFAM" id="SSF48264">
    <property type="entry name" value="Cytochrome P450"/>
    <property type="match status" value="1"/>
</dbReference>
<organism evidence="2 3">
    <name type="scientific">Nonomuraea monospora</name>
    <dbReference type="NCBI Taxonomy" id="568818"/>
    <lineage>
        <taxon>Bacteria</taxon>
        <taxon>Bacillati</taxon>
        <taxon>Actinomycetota</taxon>
        <taxon>Actinomycetes</taxon>
        <taxon>Streptosporangiales</taxon>
        <taxon>Streptosporangiaceae</taxon>
        <taxon>Nonomuraea</taxon>
    </lineage>
</organism>
<protein>
    <recommendedName>
        <fullName evidence="4">Cytochrome P450</fullName>
    </recommendedName>
</protein>